<dbReference type="RefSeq" id="WP_051630897.1">
    <property type="nucleotide sequence ID" value="NZ_BMLF01000003.1"/>
</dbReference>
<evidence type="ECO:0000256" key="1">
    <source>
        <dbReference type="SAM" id="Phobius"/>
    </source>
</evidence>
<proteinExistence type="predicted"/>
<organism evidence="2 3">
    <name type="scientific">Pseudooceanicola nanhaiensis</name>
    <dbReference type="NCBI Taxonomy" id="375761"/>
    <lineage>
        <taxon>Bacteria</taxon>
        <taxon>Pseudomonadati</taxon>
        <taxon>Pseudomonadota</taxon>
        <taxon>Alphaproteobacteria</taxon>
        <taxon>Rhodobacterales</taxon>
        <taxon>Paracoccaceae</taxon>
        <taxon>Pseudooceanicola</taxon>
    </lineage>
</organism>
<keyword evidence="3" id="KW-1185">Reference proteome</keyword>
<dbReference type="EMBL" id="BMLF01000003">
    <property type="protein sequence ID" value="GGM11644.1"/>
    <property type="molecule type" value="Genomic_DNA"/>
</dbReference>
<evidence type="ECO:0000313" key="2">
    <source>
        <dbReference type="EMBL" id="GGM11644.1"/>
    </source>
</evidence>
<dbReference type="Proteomes" id="UP000649829">
    <property type="component" value="Unassembled WGS sequence"/>
</dbReference>
<name>A0A917T8I9_9RHOB</name>
<keyword evidence="1" id="KW-0472">Membrane</keyword>
<evidence type="ECO:0000313" key="3">
    <source>
        <dbReference type="Proteomes" id="UP000649829"/>
    </source>
</evidence>
<reference evidence="2" key="1">
    <citation type="journal article" date="2014" name="Int. J. Syst. Evol. Microbiol.">
        <title>Complete genome sequence of Corynebacterium casei LMG S-19264T (=DSM 44701T), isolated from a smear-ripened cheese.</title>
        <authorList>
            <consortium name="US DOE Joint Genome Institute (JGI-PGF)"/>
            <person name="Walter F."/>
            <person name="Albersmeier A."/>
            <person name="Kalinowski J."/>
            <person name="Ruckert C."/>
        </authorList>
    </citation>
    <scope>NUCLEOTIDE SEQUENCE</scope>
    <source>
        <strain evidence="2">CGMCC 1.6293</strain>
    </source>
</reference>
<protein>
    <recommendedName>
        <fullName evidence="4">Pilus assembly protein</fullName>
    </recommendedName>
</protein>
<keyword evidence="1" id="KW-0812">Transmembrane</keyword>
<comment type="caution">
    <text evidence="2">The sequence shown here is derived from an EMBL/GenBank/DDBJ whole genome shotgun (WGS) entry which is preliminary data.</text>
</comment>
<gene>
    <name evidence="2" type="ORF">GCM10011534_37120</name>
</gene>
<reference evidence="2" key="2">
    <citation type="submission" date="2020-09" db="EMBL/GenBank/DDBJ databases">
        <authorList>
            <person name="Sun Q."/>
            <person name="Zhou Y."/>
        </authorList>
    </citation>
    <scope>NUCLEOTIDE SEQUENCE</scope>
    <source>
        <strain evidence="2">CGMCC 1.6293</strain>
    </source>
</reference>
<dbReference type="AlphaFoldDB" id="A0A917T8I9"/>
<evidence type="ECO:0008006" key="4">
    <source>
        <dbReference type="Google" id="ProtNLM"/>
    </source>
</evidence>
<keyword evidence="1" id="KW-1133">Transmembrane helix</keyword>
<sequence length="188" mass="21444">MKRLASRIGARLSRFRAETSGNVAIEALILLPLLFWAYLAMFSYFDMLRQQSLNQKASFTLADMLSRETLEINDQYVTNAHDLFKSMIRSDSSTAMRISVLKWNAPSNRFDVMWSEARGPATAMNAGQANGMTAKLPLMPSGEEVILVETWTTYAIPFKIGMDDFEMNTFTFVRPRFTSQLKWENTDV</sequence>
<feature type="transmembrane region" description="Helical" evidence="1">
    <location>
        <begin position="21"/>
        <end position="45"/>
    </location>
</feature>
<accession>A0A917T8I9</accession>